<proteinExistence type="predicted"/>
<evidence type="ECO:0000256" key="1">
    <source>
        <dbReference type="SAM" id="MobiDB-lite"/>
    </source>
</evidence>
<feature type="compositionally biased region" description="Polar residues" evidence="1">
    <location>
        <begin position="50"/>
        <end position="83"/>
    </location>
</feature>
<keyword evidence="3" id="KW-1185">Reference proteome</keyword>
<feature type="region of interest" description="Disordered" evidence="1">
    <location>
        <begin position="50"/>
        <end position="116"/>
    </location>
</feature>
<dbReference type="SUPFAM" id="SSF52799">
    <property type="entry name" value="(Phosphotyrosine protein) phosphatases II"/>
    <property type="match status" value="1"/>
</dbReference>
<dbReference type="RefSeq" id="XP_068358895.1">
    <property type="nucleotide sequence ID" value="XM_068504946.1"/>
</dbReference>
<dbReference type="InterPro" id="IPR029021">
    <property type="entry name" value="Prot-tyrosine_phosphatase-like"/>
</dbReference>
<reference evidence="2" key="1">
    <citation type="submission" date="2016-10" db="EMBL/GenBank/DDBJ databases">
        <authorList>
            <person name="Benchimol M."/>
            <person name="Almeida L.G."/>
            <person name="Vasconcelos A.T."/>
            <person name="Perreira-Neves A."/>
            <person name="Rosa I.A."/>
            <person name="Tasca T."/>
            <person name="Bogo M.R."/>
            <person name="de Souza W."/>
        </authorList>
    </citation>
    <scope>NUCLEOTIDE SEQUENCE [LARGE SCALE GENOMIC DNA]</scope>
    <source>
        <strain evidence="2">K</strain>
    </source>
</reference>
<dbReference type="Proteomes" id="UP000179807">
    <property type="component" value="Unassembled WGS sequence"/>
</dbReference>
<dbReference type="GeneID" id="94839650"/>
<protein>
    <submittedName>
        <fullName evidence="2">Uncharacterized protein</fullName>
    </submittedName>
</protein>
<dbReference type="PANTHER" id="PTHR23339">
    <property type="entry name" value="TYROSINE SPECIFIC PROTEIN PHOSPHATASE AND DUAL SPECIFICITY PROTEIN PHOSPHATASE"/>
    <property type="match status" value="1"/>
</dbReference>
<accession>A0A1J4K2Z4</accession>
<evidence type="ECO:0000313" key="2">
    <source>
        <dbReference type="EMBL" id="OHT05759.1"/>
    </source>
</evidence>
<organism evidence="2 3">
    <name type="scientific">Tritrichomonas foetus</name>
    <dbReference type="NCBI Taxonomy" id="1144522"/>
    <lineage>
        <taxon>Eukaryota</taxon>
        <taxon>Metamonada</taxon>
        <taxon>Parabasalia</taxon>
        <taxon>Tritrichomonadida</taxon>
        <taxon>Tritrichomonadidae</taxon>
        <taxon>Tritrichomonas</taxon>
    </lineage>
</organism>
<sequence length="171" mass="18420">MCACFLVRKYRFSPDEAIAWVRMCLPGAIVGKQQLFVADFEKQLSSTSLSHTAKNSISPPQSNSPHQGENDVSNNQSKKSSLSIKAPEPSNVPHRSAPRSRIRSALGPANAGPMVQIKQPNSMSVRMFDQASPLAPPIPPRPICPAVPACKTPRAPPPRKIPHLVATTQAA</sequence>
<comment type="caution">
    <text evidence="2">The sequence shown here is derived from an EMBL/GenBank/DDBJ whole genome shotgun (WGS) entry which is preliminary data.</text>
</comment>
<dbReference type="InterPro" id="IPR050561">
    <property type="entry name" value="PTP"/>
</dbReference>
<dbReference type="EMBL" id="MLAK01000747">
    <property type="protein sequence ID" value="OHT05759.1"/>
    <property type="molecule type" value="Genomic_DNA"/>
</dbReference>
<dbReference type="Gene3D" id="3.90.190.10">
    <property type="entry name" value="Protein tyrosine phosphatase superfamily"/>
    <property type="match status" value="1"/>
</dbReference>
<dbReference type="VEuPathDB" id="TrichDB:TRFO_26433"/>
<name>A0A1J4K2Z4_9EUKA</name>
<feature type="region of interest" description="Disordered" evidence="1">
    <location>
        <begin position="149"/>
        <end position="171"/>
    </location>
</feature>
<gene>
    <name evidence="2" type="ORF">TRFO_26433</name>
</gene>
<dbReference type="AlphaFoldDB" id="A0A1J4K2Z4"/>
<evidence type="ECO:0000313" key="3">
    <source>
        <dbReference type="Proteomes" id="UP000179807"/>
    </source>
</evidence>